<keyword evidence="7 11" id="KW-0418">Kinase</keyword>
<keyword evidence="8 11" id="KW-0067">ATP-binding</keyword>
<evidence type="ECO:0000256" key="7">
    <source>
        <dbReference type="ARBA" id="ARBA00022777"/>
    </source>
</evidence>
<dbReference type="GO" id="GO:0004417">
    <property type="term" value="F:hydroxyethylthiazole kinase activity"/>
    <property type="evidence" value="ECO:0007669"/>
    <property type="project" value="UniProtKB-UniRule"/>
</dbReference>
<feature type="binding site" evidence="11">
    <location>
        <position position="127"/>
    </location>
    <ligand>
        <name>ATP</name>
        <dbReference type="ChEBI" id="CHEBI:30616"/>
    </ligand>
</feature>
<dbReference type="EMBL" id="STGJ01000003">
    <property type="protein sequence ID" value="TIC85265.1"/>
    <property type="molecule type" value="Genomic_DNA"/>
</dbReference>
<dbReference type="UniPathway" id="UPA00060">
    <property type="reaction ID" value="UER00139"/>
</dbReference>
<keyword evidence="10 11" id="KW-0784">Thiamine biosynthesis</keyword>
<keyword evidence="9 11" id="KW-0460">Magnesium</keyword>
<protein>
    <recommendedName>
        <fullName evidence="11">Hydroxyethylthiazole kinase</fullName>
        <ecNumber evidence="11">2.7.1.50</ecNumber>
    </recommendedName>
    <alternativeName>
        <fullName evidence="11">4-methyl-5-beta-hydroxyethylthiazole kinase</fullName>
        <shortName evidence="11">TH kinase</shortName>
        <shortName evidence="11">Thz kinase</shortName>
    </alternativeName>
</protein>
<evidence type="ECO:0000313" key="13">
    <source>
        <dbReference type="Proteomes" id="UP000308891"/>
    </source>
</evidence>
<evidence type="ECO:0000256" key="9">
    <source>
        <dbReference type="ARBA" id="ARBA00022842"/>
    </source>
</evidence>
<organism evidence="12 13">
    <name type="scientific">Crenobacter intestini</name>
    <dbReference type="NCBI Taxonomy" id="2563443"/>
    <lineage>
        <taxon>Bacteria</taxon>
        <taxon>Pseudomonadati</taxon>
        <taxon>Pseudomonadota</taxon>
        <taxon>Betaproteobacteria</taxon>
        <taxon>Neisseriales</taxon>
        <taxon>Neisseriaceae</taxon>
        <taxon>Crenobacter</taxon>
    </lineage>
</organism>
<dbReference type="EC" id="2.7.1.50" evidence="11"/>
<feature type="binding site" evidence="11">
    <location>
        <position position="200"/>
    </location>
    <ligand>
        <name>substrate</name>
    </ligand>
</feature>
<comment type="catalytic activity">
    <reaction evidence="1 11">
        <text>5-(2-hydroxyethyl)-4-methylthiazole + ATP = 4-methyl-5-(2-phosphooxyethyl)-thiazole + ADP + H(+)</text>
        <dbReference type="Rhea" id="RHEA:24212"/>
        <dbReference type="ChEBI" id="CHEBI:15378"/>
        <dbReference type="ChEBI" id="CHEBI:17957"/>
        <dbReference type="ChEBI" id="CHEBI:30616"/>
        <dbReference type="ChEBI" id="CHEBI:58296"/>
        <dbReference type="ChEBI" id="CHEBI:456216"/>
        <dbReference type="EC" id="2.7.1.50"/>
    </reaction>
</comment>
<evidence type="ECO:0000256" key="3">
    <source>
        <dbReference type="ARBA" id="ARBA00004868"/>
    </source>
</evidence>
<dbReference type="GO" id="GO:0005524">
    <property type="term" value="F:ATP binding"/>
    <property type="evidence" value="ECO:0007669"/>
    <property type="project" value="UniProtKB-UniRule"/>
</dbReference>
<comment type="pathway">
    <text evidence="3 11">Cofactor biosynthesis; thiamine diphosphate biosynthesis; 4-methyl-5-(2-phosphoethyl)-thiazole from 5-(2-hydroxyethyl)-4-methylthiazole: step 1/1.</text>
</comment>
<evidence type="ECO:0000256" key="2">
    <source>
        <dbReference type="ARBA" id="ARBA00001946"/>
    </source>
</evidence>
<evidence type="ECO:0000256" key="5">
    <source>
        <dbReference type="ARBA" id="ARBA00022723"/>
    </source>
</evidence>
<dbReference type="HAMAP" id="MF_00228">
    <property type="entry name" value="Thz_kinase"/>
    <property type="match status" value="1"/>
</dbReference>
<dbReference type="InterPro" id="IPR000417">
    <property type="entry name" value="Hyethyz_kinase"/>
</dbReference>
<accession>A0A4T0V283</accession>
<keyword evidence="13" id="KW-1185">Reference proteome</keyword>
<feature type="binding site" evidence="11">
    <location>
        <position position="173"/>
    </location>
    <ligand>
        <name>ATP</name>
        <dbReference type="ChEBI" id="CHEBI:30616"/>
    </ligand>
</feature>
<keyword evidence="5 11" id="KW-0479">Metal-binding</keyword>
<dbReference type="OrthoDB" id="8909021at2"/>
<evidence type="ECO:0000256" key="10">
    <source>
        <dbReference type="ARBA" id="ARBA00022977"/>
    </source>
</evidence>
<dbReference type="Gene3D" id="3.40.1190.20">
    <property type="match status" value="1"/>
</dbReference>
<dbReference type="RefSeq" id="WP_136551713.1">
    <property type="nucleotide sequence ID" value="NZ_STGJ01000003.1"/>
</dbReference>
<dbReference type="NCBIfam" id="NF006830">
    <property type="entry name" value="PRK09355.1"/>
    <property type="match status" value="1"/>
</dbReference>
<evidence type="ECO:0000256" key="6">
    <source>
        <dbReference type="ARBA" id="ARBA00022741"/>
    </source>
</evidence>
<evidence type="ECO:0000256" key="4">
    <source>
        <dbReference type="ARBA" id="ARBA00022679"/>
    </source>
</evidence>
<dbReference type="PRINTS" id="PR01099">
    <property type="entry name" value="HYETHTZKNASE"/>
</dbReference>
<comment type="caution">
    <text evidence="12">The sequence shown here is derived from an EMBL/GenBank/DDBJ whole genome shotgun (WGS) entry which is preliminary data.</text>
</comment>
<dbReference type="AlphaFoldDB" id="A0A4T0V283"/>
<dbReference type="CDD" id="cd01170">
    <property type="entry name" value="THZ_kinase"/>
    <property type="match status" value="1"/>
</dbReference>
<evidence type="ECO:0000256" key="11">
    <source>
        <dbReference type="HAMAP-Rule" id="MF_00228"/>
    </source>
</evidence>
<reference evidence="12 13" key="1">
    <citation type="submission" date="2019-04" db="EMBL/GenBank/DDBJ databases">
        <title>Crenobacter sp. nov.</title>
        <authorList>
            <person name="Shi S."/>
        </authorList>
    </citation>
    <scope>NUCLEOTIDE SEQUENCE [LARGE SCALE GENOMIC DNA]</scope>
    <source>
        <strain evidence="12 13">GY 70310</strain>
    </source>
</reference>
<comment type="cofactor">
    <cofactor evidence="2 11">
        <name>Mg(2+)</name>
        <dbReference type="ChEBI" id="CHEBI:18420"/>
    </cofactor>
</comment>
<comment type="function">
    <text evidence="11">Catalyzes the phosphorylation of the hydroxyl group of 4-methyl-5-beta-hydroxyethylthiazole (THZ).</text>
</comment>
<name>A0A4T0V283_9NEIS</name>
<dbReference type="GO" id="GO:0000287">
    <property type="term" value="F:magnesium ion binding"/>
    <property type="evidence" value="ECO:0007669"/>
    <property type="project" value="UniProtKB-UniRule"/>
</dbReference>
<feature type="binding site" evidence="11">
    <location>
        <position position="52"/>
    </location>
    <ligand>
        <name>substrate</name>
    </ligand>
</feature>
<sequence>MTLPAQTFDARAAAAALAALRASAPLVHCLTNQVVSNFTANVLLAAGAAPAMVVAEEEAGEFAALASALLINVGTLERPQAAAMRAAIGAANLTGTPWVLDPVAVGALGWRTAFCRELLAFSPAVIRGNASEIIALAGGTGAGRGVDSTAQSDAALEAARALAREHGSLVLVTGATDYLVDAHAVRAIAGGTPRLQQVTGTGCALSALVAAACGCGAPRMDAVAAVSALMKLAGERAAPESRGSGSFAVALLDELGTLGGEDLAARWFA</sequence>
<dbReference type="SUPFAM" id="SSF53613">
    <property type="entry name" value="Ribokinase-like"/>
    <property type="match status" value="1"/>
</dbReference>
<dbReference type="PIRSF" id="PIRSF000513">
    <property type="entry name" value="Thz_kinase"/>
    <property type="match status" value="1"/>
</dbReference>
<keyword evidence="4 11" id="KW-0808">Transferase</keyword>
<keyword evidence="6 11" id="KW-0547">Nucleotide-binding</keyword>
<evidence type="ECO:0000256" key="1">
    <source>
        <dbReference type="ARBA" id="ARBA00001771"/>
    </source>
</evidence>
<dbReference type="GO" id="GO:0009229">
    <property type="term" value="P:thiamine diphosphate biosynthetic process"/>
    <property type="evidence" value="ECO:0007669"/>
    <property type="project" value="UniProtKB-UniRule"/>
</dbReference>
<gene>
    <name evidence="11 12" type="primary">thiM</name>
    <name evidence="12" type="ORF">E5K04_04510</name>
</gene>
<dbReference type="Pfam" id="PF02110">
    <property type="entry name" value="HK"/>
    <property type="match status" value="1"/>
</dbReference>
<dbReference type="GO" id="GO:0009228">
    <property type="term" value="P:thiamine biosynthetic process"/>
    <property type="evidence" value="ECO:0007669"/>
    <property type="project" value="UniProtKB-KW"/>
</dbReference>
<proteinExistence type="inferred from homology"/>
<evidence type="ECO:0000313" key="12">
    <source>
        <dbReference type="EMBL" id="TIC85265.1"/>
    </source>
</evidence>
<dbReference type="Proteomes" id="UP000308891">
    <property type="component" value="Unassembled WGS sequence"/>
</dbReference>
<dbReference type="NCBIfam" id="TIGR00694">
    <property type="entry name" value="thiM"/>
    <property type="match status" value="1"/>
</dbReference>
<dbReference type="InterPro" id="IPR029056">
    <property type="entry name" value="Ribokinase-like"/>
</dbReference>
<evidence type="ECO:0000256" key="8">
    <source>
        <dbReference type="ARBA" id="ARBA00022840"/>
    </source>
</evidence>
<comment type="similarity">
    <text evidence="11">Belongs to the Thz kinase family.</text>
</comment>